<dbReference type="Pfam" id="PF02729">
    <property type="entry name" value="OTCace_N"/>
    <property type="match status" value="1"/>
</dbReference>
<feature type="domain" description="Aspartate/ornithine carbamoyltransferase carbamoyl-P binding" evidence="4">
    <location>
        <begin position="3"/>
        <end position="132"/>
    </location>
</feature>
<dbReference type="PANTHER" id="PTHR45753:SF3">
    <property type="entry name" value="ORNITHINE TRANSCARBAMYLASE, MITOCHONDRIAL"/>
    <property type="match status" value="1"/>
</dbReference>
<organism evidence="5 6">
    <name type="scientific">Butyrivibrio fibrisolvens DSM 3071</name>
    <dbReference type="NCBI Taxonomy" id="1121131"/>
    <lineage>
        <taxon>Bacteria</taxon>
        <taxon>Bacillati</taxon>
        <taxon>Bacillota</taxon>
        <taxon>Clostridia</taxon>
        <taxon>Lachnospirales</taxon>
        <taxon>Lachnospiraceae</taxon>
        <taxon>Butyrivibrio</taxon>
    </lineage>
</organism>
<dbReference type="PRINTS" id="PR00102">
    <property type="entry name" value="OTCASE"/>
</dbReference>
<dbReference type="Pfam" id="PF00185">
    <property type="entry name" value="OTCace"/>
    <property type="match status" value="1"/>
</dbReference>
<reference evidence="6" key="1">
    <citation type="submission" date="2016-11" db="EMBL/GenBank/DDBJ databases">
        <authorList>
            <person name="Varghese N."/>
            <person name="Submissions S."/>
        </authorList>
    </citation>
    <scope>NUCLEOTIDE SEQUENCE [LARGE SCALE GENOMIC DNA]</scope>
    <source>
        <strain evidence="6">DSM 3071</strain>
    </source>
</reference>
<dbReference type="RefSeq" id="WP_073388053.1">
    <property type="nucleotide sequence ID" value="NZ_FQXK01000020.1"/>
</dbReference>
<dbReference type="STRING" id="1121131.SAMN02745229_02392"/>
<dbReference type="SUPFAM" id="SSF53671">
    <property type="entry name" value="Aspartate/ornithine carbamoyltransferase"/>
    <property type="match status" value="1"/>
</dbReference>
<dbReference type="GeneID" id="89510809"/>
<comment type="similarity">
    <text evidence="2">Belongs to the aspartate/ornithine carbamoyltransferase superfamily.</text>
</comment>
<gene>
    <name evidence="5" type="ORF">SAMN02745229_02392</name>
</gene>
<feature type="domain" description="Aspartate/ornithine carbamoyltransferase Asp/Orn-binding" evidence="3">
    <location>
        <begin position="181"/>
        <end position="267"/>
    </location>
</feature>
<evidence type="ECO:0000256" key="2">
    <source>
        <dbReference type="RuleBase" id="RU003634"/>
    </source>
</evidence>
<dbReference type="EMBL" id="FQXK01000020">
    <property type="protein sequence ID" value="SHI25065.1"/>
    <property type="molecule type" value="Genomic_DNA"/>
</dbReference>
<name>A0A1M5ZL40_BUTFI</name>
<dbReference type="InterPro" id="IPR036901">
    <property type="entry name" value="Asp/Orn_carbamoylTrfase_sf"/>
</dbReference>
<dbReference type="InterPro" id="IPR002292">
    <property type="entry name" value="Orn/put_carbamltrans"/>
</dbReference>
<proteinExistence type="inferred from homology"/>
<dbReference type="InterPro" id="IPR006130">
    <property type="entry name" value="Asp/Orn_carbamoylTrfase"/>
</dbReference>
<dbReference type="GO" id="GO:0016597">
    <property type="term" value="F:amino acid binding"/>
    <property type="evidence" value="ECO:0007669"/>
    <property type="project" value="InterPro"/>
</dbReference>
<protein>
    <submittedName>
        <fullName evidence="5">Ornithine carbamoyltransferase</fullName>
    </submittedName>
</protein>
<dbReference type="InterPro" id="IPR006131">
    <property type="entry name" value="Asp_carbamoyltransf_Asp/Orn-bd"/>
</dbReference>
<evidence type="ECO:0000313" key="5">
    <source>
        <dbReference type="EMBL" id="SHI25065.1"/>
    </source>
</evidence>
<keyword evidence="1 2" id="KW-0808">Transferase</keyword>
<evidence type="ECO:0000313" key="6">
    <source>
        <dbReference type="Proteomes" id="UP000184278"/>
    </source>
</evidence>
<keyword evidence="6" id="KW-1185">Reference proteome</keyword>
<dbReference type="PANTHER" id="PTHR45753">
    <property type="entry name" value="ORNITHINE CARBAMOYLTRANSFERASE, MITOCHONDRIAL"/>
    <property type="match status" value="1"/>
</dbReference>
<sequence>MQSFIRLTDFKKEELFEIFRIADNIEDYKGFLNGKTVVMFFPSSSIRTRVSFEKGIYLLGGQSILFDPSTLDKKEDLKDVCGYLQNWADAVVVRYKDIDLLDRMSKSMNIPVINALTDDNHPCEMMSDLYSLSKIREDFLKDEYLFVGASGNIGKAWKEAADAFCFSLTQSCPDKYSIQGIENIADLRKAISGKDIVCTDSFPKDMAQEYQVTKELMEMANSNAVLNPCPPFYRGEEVSEDVIDSDFFVGYEFKHSLLKIQQAILIYCICGMQVMNL</sequence>
<dbReference type="GO" id="GO:0019240">
    <property type="term" value="P:citrulline biosynthetic process"/>
    <property type="evidence" value="ECO:0007669"/>
    <property type="project" value="TreeGrafter"/>
</dbReference>
<dbReference type="Gene3D" id="3.40.50.1370">
    <property type="entry name" value="Aspartate/ornithine carbamoyltransferase"/>
    <property type="match status" value="2"/>
</dbReference>
<dbReference type="GO" id="GO:0042450">
    <property type="term" value="P:L-arginine biosynthetic process via ornithine"/>
    <property type="evidence" value="ECO:0007669"/>
    <property type="project" value="TreeGrafter"/>
</dbReference>
<dbReference type="GO" id="GO:0004585">
    <property type="term" value="F:ornithine carbamoyltransferase activity"/>
    <property type="evidence" value="ECO:0007669"/>
    <property type="project" value="TreeGrafter"/>
</dbReference>
<evidence type="ECO:0000256" key="1">
    <source>
        <dbReference type="ARBA" id="ARBA00022679"/>
    </source>
</evidence>
<dbReference type="Proteomes" id="UP000184278">
    <property type="component" value="Unassembled WGS sequence"/>
</dbReference>
<evidence type="ECO:0000259" key="4">
    <source>
        <dbReference type="Pfam" id="PF02729"/>
    </source>
</evidence>
<dbReference type="InterPro" id="IPR006132">
    <property type="entry name" value="Asp/Orn_carbamoyltranf_P-bd"/>
</dbReference>
<dbReference type="PRINTS" id="PR00100">
    <property type="entry name" value="AOTCASE"/>
</dbReference>
<evidence type="ECO:0000259" key="3">
    <source>
        <dbReference type="Pfam" id="PF00185"/>
    </source>
</evidence>
<dbReference type="AlphaFoldDB" id="A0A1M5ZL40"/>
<accession>A0A1M5ZL40</accession>
<dbReference type="OrthoDB" id="9802587at2"/>